<keyword evidence="1" id="KW-0175">Coiled coil</keyword>
<evidence type="ECO:0000313" key="3">
    <source>
        <dbReference type="EMBL" id="CAL7936072.1"/>
    </source>
</evidence>
<name>A0ABP1N517_XYLVO</name>
<feature type="compositionally biased region" description="Basic and acidic residues" evidence="2">
    <location>
        <begin position="311"/>
        <end position="326"/>
    </location>
</feature>
<dbReference type="EMBL" id="CAXAJV020001286">
    <property type="protein sequence ID" value="CAL7936072.1"/>
    <property type="molecule type" value="Genomic_DNA"/>
</dbReference>
<proteinExistence type="predicted"/>
<feature type="region of interest" description="Disordered" evidence="2">
    <location>
        <begin position="296"/>
        <end position="336"/>
    </location>
</feature>
<reference evidence="3 4" key="1">
    <citation type="submission" date="2024-08" db="EMBL/GenBank/DDBJ databases">
        <authorList>
            <person name="Will J Nash"/>
            <person name="Angela Man"/>
            <person name="Seanna McTaggart"/>
            <person name="Kendall Baker"/>
            <person name="Tom Barker"/>
            <person name="Leah Catchpole"/>
            <person name="Alex Durrant"/>
            <person name="Karim Gharbi"/>
            <person name="Naomi Irish"/>
            <person name="Gemy Kaithakottil"/>
            <person name="Debby Ku"/>
            <person name="Aaliyah Providence"/>
            <person name="Felix Shaw"/>
            <person name="David Swarbreck"/>
            <person name="Chris Watkins"/>
            <person name="Ann M. McCartney"/>
            <person name="Giulio Formenti"/>
            <person name="Alice Mouton"/>
            <person name="Noel Vella"/>
            <person name="Bjorn M von Reumont"/>
            <person name="Adriana Vella"/>
            <person name="Wilfried Haerty"/>
        </authorList>
    </citation>
    <scope>NUCLEOTIDE SEQUENCE [LARGE SCALE GENOMIC DNA]</scope>
</reference>
<dbReference type="Proteomes" id="UP001642520">
    <property type="component" value="Unassembled WGS sequence"/>
</dbReference>
<evidence type="ECO:0000256" key="1">
    <source>
        <dbReference type="SAM" id="Coils"/>
    </source>
</evidence>
<evidence type="ECO:0000313" key="4">
    <source>
        <dbReference type="Proteomes" id="UP001642520"/>
    </source>
</evidence>
<feature type="coiled-coil region" evidence="1">
    <location>
        <begin position="136"/>
        <end position="170"/>
    </location>
</feature>
<feature type="coiled-coil region" evidence="1">
    <location>
        <begin position="12"/>
        <end position="84"/>
    </location>
</feature>
<sequence length="521" mass="60796">MDPRQRYLEMQLQRRESEASELRRNLRELRTKFFQLERAFEINLQSQARREVQFNRVKLESEGLQKLNDEIVRARAELNSRLMNAISERDHWKNAFLRQREVIKRNKREFDNAVVLLKRECEGVLKITRETAEKQFHEIAGLYNEAKEKVTRLEEQIQAYRGSEREYENRSFQLANLLETLKRFDVDVGSVCQLAAEALKNLTERGNLYEESMKNLRHLAWTIKDRRDEPQLVLLREQNSVLREVVKNLKRKFQTLEQTKAKNDERTRLEIETDSRNIGNDLPIESMVVENTDPSIGNSTNALFHENNNNYEKREYEERDGAETRPKNGSLENDNRNGRFDIESAIVDKGGKVLCIESHSNGVQYEEYVFKLSIDREIKIKYPVLLNTKVKEAVNLEFVDDEVEYEKAPLDRMLILFKNIYAVISIKQTGISCSTQTTRTKTINNSTQTTLTGLNSFSRLNVGATMLNSEKRAIEKNLCNLEQTVKTLKFNALNQAKTIFDKNSHSIGNDEMLECIKVLSQ</sequence>
<organism evidence="3 4">
    <name type="scientific">Xylocopa violacea</name>
    <name type="common">Violet carpenter bee</name>
    <name type="synonym">Apis violacea</name>
    <dbReference type="NCBI Taxonomy" id="135666"/>
    <lineage>
        <taxon>Eukaryota</taxon>
        <taxon>Metazoa</taxon>
        <taxon>Ecdysozoa</taxon>
        <taxon>Arthropoda</taxon>
        <taxon>Hexapoda</taxon>
        <taxon>Insecta</taxon>
        <taxon>Pterygota</taxon>
        <taxon>Neoptera</taxon>
        <taxon>Endopterygota</taxon>
        <taxon>Hymenoptera</taxon>
        <taxon>Apocrita</taxon>
        <taxon>Aculeata</taxon>
        <taxon>Apoidea</taxon>
        <taxon>Anthophila</taxon>
        <taxon>Apidae</taxon>
        <taxon>Xylocopa</taxon>
        <taxon>Xylocopa</taxon>
    </lineage>
</organism>
<feature type="coiled-coil region" evidence="1">
    <location>
        <begin position="199"/>
        <end position="266"/>
    </location>
</feature>
<protein>
    <submittedName>
        <fullName evidence="3">Uncharacterized protein</fullName>
    </submittedName>
</protein>
<comment type="caution">
    <text evidence="3">The sequence shown here is derived from an EMBL/GenBank/DDBJ whole genome shotgun (WGS) entry which is preliminary data.</text>
</comment>
<evidence type="ECO:0000256" key="2">
    <source>
        <dbReference type="SAM" id="MobiDB-lite"/>
    </source>
</evidence>
<gene>
    <name evidence="3" type="ORF">XYLVIOL_LOCUS1981</name>
</gene>
<accession>A0ABP1N517</accession>
<keyword evidence="4" id="KW-1185">Reference proteome</keyword>